<dbReference type="GO" id="GO:0046872">
    <property type="term" value="F:metal ion binding"/>
    <property type="evidence" value="ECO:0007669"/>
    <property type="project" value="InterPro"/>
</dbReference>
<evidence type="ECO:0000256" key="2">
    <source>
        <dbReference type="ARBA" id="ARBA00022598"/>
    </source>
</evidence>
<dbReference type="InterPro" id="IPR013815">
    <property type="entry name" value="ATP_grasp_subdomain_1"/>
</dbReference>
<sequence>MNQATPSQPEIKKEVAPEVKPEIKRPKRTKRNSSKIKLQVDKDILKNCKLIVVAYSHVEREWFPTSDAYWAEKEVEDRAEDVAKRVRELGIECKTLPGDQYFLTNLLVDKPDLVINLVDTLKGKDRLQTSVPAALELSNIPYTGSGMEGLIIGNNRNLTKRLLIAYGIPTPAFQFIRRAGTEVQKDLGLPLIVKLNEGGGSVGIDNHAVKETFYAAQRKINSMISTYKVPVVVEQFIDGPEITVVVFEDDQKKHVMMGQKIFRKRPDGKHYFTSIESYEDIRAYKYKFVEEPLKSKIAKLAIRAFSGLHHKDYAKFDIRVDEETNIPYFTDSNPNTAFGPDMGLPFTEVAAMHGVSFDTILGSLITKYASNIR</sequence>
<dbReference type="Gene3D" id="3.30.470.20">
    <property type="entry name" value="ATP-grasp fold, B domain"/>
    <property type="match status" value="1"/>
</dbReference>
<dbReference type="InterPro" id="IPR016185">
    <property type="entry name" value="PreATP-grasp_dom_sf"/>
</dbReference>
<dbReference type="PANTHER" id="PTHR23132">
    <property type="entry name" value="D-ALANINE--D-ALANINE LIGASE"/>
    <property type="match status" value="1"/>
</dbReference>
<protein>
    <recommendedName>
        <fullName evidence="6">ATP-grasp domain-containing protein</fullName>
    </recommendedName>
</protein>
<evidence type="ECO:0000256" key="5">
    <source>
        <dbReference type="SAM" id="MobiDB-lite"/>
    </source>
</evidence>
<keyword evidence="4" id="KW-0547">Nucleotide-binding</keyword>
<feature type="compositionally biased region" description="Basic and acidic residues" evidence="5">
    <location>
        <begin position="10"/>
        <end position="24"/>
    </location>
</feature>
<dbReference type="AlphaFoldDB" id="A0A1F5E9G0"/>
<comment type="similarity">
    <text evidence="1">Belongs to the D-alanine--D-alanine ligase family.</text>
</comment>
<proteinExistence type="inferred from homology"/>
<dbReference type="GO" id="GO:0008716">
    <property type="term" value="F:D-alanine-D-alanine ligase activity"/>
    <property type="evidence" value="ECO:0007669"/>
    <property type="project" value="InterPro"/>
</dbReference>
<gene>
    <name evidence="7" type="ORF">A2160_01555</name>
</gene>
<dbReference type="InterPro" id="IPR011761">
    <property type="entry name" value="ATP-grasp"/>
</dbReference>
<evidence type="ECO:0000313" key="8">
    <source>
        <dbReference type="Proteomes" id="UP000177006"/>
    </source>
</evidence>
<keyword evidence="4" id="KW-0067">ATP-binding</keyword>
<evidence type="ECO:0000313" key="7">
    <source>
        <dbReference type="EMBL" id="OGD63894.1"/>
    </source>
</evidence>
<keyword evidence="2" id="KW-0436">Ligase</keyword>
<dbReference type="SUPFAM" id="SSF52440">
    <property type="entry name" value="PreATP-grasp domain"/>
    <property type="match status" value="1"/>
</dbReference>
<organism evidence="7 8">
    <name type="scientific">Candidatus Beckwithbacteria bacterium RBG_13_42_9</name>
    <dbReference type="NCBI Taxonomy" id="1797457"/>
    <lineage>
        <taxon>Bacteria</taxon>
        <taxon>Candidatus Beckwithiibacteriota</taxon>
    </lineage>
</organism>
<name>A0A1F5E9G0_9BACT</name>
<feature type="region of interest" description="Disordered" evidence="5">
    <location>
        <begin position="1"/>
        <end position="32"/>
    </location>
</feature>
<evidence type="ECO:0000256" key="4">
    <source>
        <dbReference type="PROSITE-ProRule" id="PRU00409"/>
    </source>
</evidence>
<evidence type="ECO:0000256" key="3">
    <source>
        <dbReference type="ARBA" id="ARBA00023316"/>
    </source>
</evidence>
<dbReference type="SUPFAM" id="SSF56059">
    <property type="entry name" value="Glutathione synthetase ATP-binding domain-like"/>
    <property type="match status" value="1"/>
</dbReference>
<dbReference type="Gene3D" id="3.30.1490.20">
    <property type="entry name" value="ATP-grasp fold, A domain"/>
    <property type="match status" value="1"/>
</dbReference>
<dbReference type="Proteomes" id="UP000177006">
    <property type="component" value="Unassembled WGS sequence"/>
</dbReference>
<dbReference type="Pfam" id="PF07478">
    <property type="entry name" value="Dala_Dala_lig_C"/>
    <property type="match status" value="1"/>
</dbReference>
<dbReference type="EMBL" id="MEZK01000003">
    <property type="protein sequence ID" value="OGD63894.1"/>
    <property type="molecule type" value="Genomic_DNA"/>
</dbReference>
<comment type="caution">
    <text evidence="7">The sequence shown here is derived from an EMBL/GenBank/DDBJ whole genome shotgun (WGS) entry which is preliminary data.</text>
</comment>
<dbReference type="STRING" id="1797457.A2160_01555"/>
<dbReference type="GO" id="GO:0071555">
    <property type="term" value="P:cell wall organization"/>
    <property type="evidence" value="ECO:0007669"/>
    <property type="project" value="UniProtKB-KW"/>
</dbReference>
<evidence type="ECO:0000256" key="1">
    <source>
        <dbReference type="ARBA" id="ARBA00010871"/>
    </source>
</evidence>
<reference evidence="7 8" key="1">
    <citation type="journal article" date="2016" name="Nat. Commun.">
        <title>Thousands of microbial genomes shed light on interconnected biogeochemical processes in an aquifer system.</title>
        <authorList>
            <person name="Anantharaman K."/>
            <person name="Brown C.T."/>
            <person name="Hug L.A."/>
            <person name="Sharon I."/>
            <person name="Castelle C.J."/>
            <person name="Probst A.J."/>
            <person name="Thomas B.C."/>
            <person name="Singh A."/>
            <person name="Wilkins M.J."/>
            <person name="Karaoz U."/>
            <person name="Brodie E.L."/>
            <person name="Williams K.H."/>
            <person name="Hubbard S.S."/>
            <person name="Banfield J.F."/>
        </authorList>
    </citation>
    <scope>NUCLEOTIDE SEQUENCE [LARGE SCALE GENOMIC DNA]</scope>
</reference>
<evidence type="ECO:0000259" key="6">
    <source>
        <dbReference type="PROSITE" id="PS50975"/>
    </source>
</evidence>
<keyword evidence="3" id="KW-0961">Cell wall biogenesis/degradation</keyword>
<dbReference type="PROSITE" id="PS50975">
    <property type="entry name" value="ATP_GRASP"/>
    <property type="match status" value="1"/>
</dbReference>
<dbReference type="PANTHER" id="PTHR23132:SF23">
    <property type="entry name" value="D-ALANINE--D-ALANINE LIGASE B"/>
    <property type="match status" value="1"/>
</dbReference>
<feature type="domain" description="ATP-grasp" evidence="6">
    <location>
        <begin position="160"/>
        <end position="366"/>
    </location>
</feature>
<dbReference type="InterPro" id="IPR011095">
    <property type="entry name" value="Dala_Dala_lig_C"/>
</dbReference>
<accession>A0A1F5E9G0</accession>
<dbReference type="GO" id="GO:0005524">
    <property type="term" value="F:ATP binding"/>
    <property type="evidence" value="ECO:0007669"/>
    <property type="project" value="UniProtKB-UniRule"/>
</dbReference>